<accession>A0A401U1E8</accession>
<feature type="region of interest" description="Disordered" evidence="1">
    <location>
        <begin position="1"/>
        <end position="24"/>
    </location>
</feature>
<feature type="non-terminal residue" evidence="2">
    <location>
        <position position="1"/>
    </location>
</feature>
<organism evidence="2 3">
    <name type="scientific">Chiloscyllium punctatum</name>
    <name type="common">Brownbanded bambooshark</name>
    <name type="synonym">Hemiscyllium punctatum</name>
    <dbReference type="NCBI Taxonomy" id="137246"/>
    <lineage>
        <taxon>Eukaryota</taxon>
        <taxon>Metazoa</taxon>
        <taxon>Chordata</taxon>
        <taxon>Craniata</taxon>
        <taxon>Vertebrata</taxon>
        <taxon>Chondrichthyes</taxon>
        <taxon>Elasmobranchii</taxon>
        <taxon>Galeomorphii</taxon>
        <taxon>Galeoidea</taxon>
        <taxon>Orectolobiformes</taxon>
        <taxon>Hemiscylliidae</taxon>
        <taxon>Chiloscyllium</taxon>
    </lineage>
</organism>
<proteinExistence type="predicted"/>
<evidence type="ECO:0000256" key="1">
    <source>
        <dbReference type="SAM" id="MobiDB-lite"/>
    </source>
</evidence>
<evidence type="ECO:0000313" key="3">
    <source>
        <dbReference type="Proteomes" id="UP000287033"/>
    </source>
</evidence>
<feature type="compositionally biased region" description="Basic and acidic residues" evidence="1">
    <location>
        <begin position="151"/>
        <end position="170"/>
    </location>
</feature>
<dbReference type="AlphaFoldDB" id="A0A401U1E8"/>
<comment type="caution">
    <text evidence="2">The sequence shown here is derived from an EMBL/GenBank/DDBJ whole genome shotgun (WGS) entry which is preliminary data.</text>
</comment>
<dbReference type="EMBL" id="BEZZ01247396">
    <property type="protein sequence ID" value="GCC48686.1"/>
    <property type="molecule type" value="Genomic_DNA"/>
</dbReference>
<name>A0A401U1E8_CHIPU</name>
<feature type="non-terminal residue" evidence="2">
    <location>
        <position position="182"/>
    </location>
</feature>
<feature type="compositionally biased region" description="Basic and acidic residues" evidence="1">
    <location>
        <begin position="36"/>
        <end position="89"/>
    </location>
</feature>
<feature type="compositionally biased region" description="Basic and acidic residues" evidence="1">
    <location>
        <begin position="96"/>
        <end position="137"/>
    </location>
</feature>
<protein>
    <submittedName>
        <fullName evidence="2">Uncharacterized protein</fullName>
    </submittedName>
</protein>
<evidence type="ECO:0000313" key="2">
    <source>
        <dbReference type="EMBL" id="GCC48686.1"/>
    </source>
</evidence>
<keyword evidence="3" id="KW-1185">Reference proteome</keyword>
<feature type="compositionally biased region" description="Basic and acidic residues" evidence="1">
    <location>
        <begin position="1"/>
        <end position="10"/>
    </location>
</feature>
<gene>
    <name evidence="2" type="ORF">chiPu_0032850</name>
</gene>
<dbReference type="Proteomes" id="UP000287033">
    <property type="component" value="Unassembled WGS sequence"/>
</dbReference>
<reference evidence="2 3" key="1">
    <citation type="journal article" date="2018" name="Nat. Ecol. Evol.">
        <title>Shark genomes provide insights into elasmobranch evolution and the origin of vertebrates.</title>
        <authorList>
            <person name="Hara Y"/>
            <person name="Yamaguchi K"/>
            <person name="Onimaru K"/>
            <person name="Kadota M"/>
            <person name="Koyanagi M"/>
            <person name="Keeley SD"/>
            <person name="Tatsumi K"/>
            <person name="Tanaka K"/>
            <person name="Motone F"/>
            <person name="Kageyama Y"/>
            <person name="Nozu R"/>
            <person name="Adachi N"/>
            <person name="Nishimura O"/>
            <person name="Nakagawa R"/>
            <person name="Tanegashima C"/>
            <person name="Kiyatake I"/>
            <person name="Matsumoto R"/>
            <person name="Murakumo K"/>
            <person name="Nishida K"/>
            <person name="Terakita A"/>
            <person name="Kuratani S"/>
            <person name="Sato K"/>
            <person name="Hyodo S Kuraku.S."/>
        </authorList>
    </citation>
    <scope>NUCLEOTIDE SEQUENCE [LARGE SCALE GENOMIC DNA]</scope>
</reference>
<feature type="region of interest" description="Disordered" evidence="1">
    <location>
        <begin position="36"/>
        <end position="182"/>
    </location>
</feature>
<sequence>EEELERRVDPARAAPDADDQEHRNQAALEEQIEQHEIERREGADHQRFQDQERHHVFADALRHRLPARDDAERHDRGGQDDQRQRDAVDPHVVGDAGRKPGRLLDELEVGRGRVEPRHQDQRHREGDQRGPQRDPARRAVGGLVAAPRQQIDQDRTDRRQEGRNGKDRPGCHLLASQAEHEP</sequence>